<dbReference type="AlphaFoldDB" id="A0A8H6SPH5"/>
<name>A0A8H6SPH5_MYCCL</name>
<proteinExistence type="predicted"/>
<dbReference type="Proteomes" id="UP000613580">
    <property type="component" value="Unassembled WGS sequence"/>
</dbReference>
<sequence length="175" mass="19718">MYDIMRMWSTGKVDPEINVTFASCSRPPWPDPLCLLLVQHDDDAPHAAPCTRRNDCASPACNCLETRARRGQPRVHPSRDRREKSRQNLVGMAVEWDRIQADEGYSMLDGRLPTNRHRLGYHENTCPQELFGMLLAVADAAQTVFSEEAGSLACGEVRFRLAIPVHKTLKNNLSC</sequence>
<gene>
    <name evidence="1" type="ORF">HMN09_00868700</name>
</gene>
<organism evidence="1 2">
    <name type="scientific">Mycena chlorophos</name>
    <name type="common">Agaric fungus</name>
    <name type="synonym">Agaricus chlorophos</name>
    <dbReference type="NCBI Taxonomy" id="658473"/>
    <lineage>
        <taxon>Eukaryota</taxon>
        <taxon>Fungi</taxon>
        <taxon>Dikarya</taxon>
        <taxon>Basidiomycota</taxon>
        <taxon>Agaricomycotina</taxon>
        <taxon>Agaricomycetes</taxon>
        <taxon>Agaricomycetidae</taxon>
        <taxon>Agaricales</taxon>
        <taxon>Marasmiineae</taxon>
        <taxon>Mycenaceae</taxon>
        <taxon>Mycena</taxon>
    </lineage>
</organism>
<protein>
    <submittedName>
        <fullName evidence="1">Uncharacterized protein</fullName>
    </submittedName>
</protein>
<accession>A0A8H6SPH5</accession>
<evidence type="ECO:0000313" key="1">
    <source>
        <dbReference type="EMBL" id="KAF7302351.1"/>
    </source>
</evidence>
<comment type="caution">
    <text evidence="1">The sequence shown here is derived from an EMBL/GenBank/DDBJ whole genome shotgun (WGS) entry which is preliminary data.</text>
</comment>
<evidence type="ECO:0000313" key="2">
    <source>
        <dbReference type="Proteomes" id="UP000613580"/>
    </source>
</evidence>
<keyword evidence="2" id="KW-1185">Reference proteome</keyword>
<dbReference type="EMBL" id="JACAZE010000012">
    <property type="protein sequence ID" value="KAF7302351.1"/>
    <property type="molecule type" value="Genomic_DNA"/>
</dbReference>
<reference evidence="1" key="1">
    <citation type="submission" date="2020-05" db="EMBL/GenBank/DDBJ databases">
        <title>Mycena genomes resolve the evolution of fungal bioluminescence.</title>
        <authorList>
            <person name="Tsai I.J."/>
        </authorList>
    </citation>
    <scope>NUCLEOTIDE SEQUENCE</scope>
    <source>
        <strain evidence="1">110903Hualien_Pintung</strain>
    </source>
</reference>